<feature type="compositionally biased region" description="Acidic residues" evidence="1">
    <location>
        <begin position="281"/>
        <end position="296"/>
    </location>
</feature>
<dbReference type="PANTHER" id="PTHR36058">
    <property type="entry name" value="NUCLEOPHOSMIN"/>
    <property type="match status" value="1"/>
</dbReference>
<evidence type="ECO:0000256" key="2">
    <source>
        <dbReference type="SAM" id="Phobius"/>
    </source>
</evidence>
<evidence type="ECO:0000256" key="1">
    <source>
        <dbReference type="SAM" id="MobiDB-lite"/>
    </source>
</evidence>
<dbReference type="AlphaFoldDB" id="A0AAV8BXD9"/>
<dbReference type="Proteomes" id="UP001140206">
    <property type="component" value="Chromosome 5"/>
</dbReference>
<sequence>MCLAPFKISNSGVGLILSSPESKSLFLLDCANQHSPRPGPLPAPTHSTAHCSVHYAKSSLFYQVKRSSSWRNKEAMRRVVSLSLFLLSWLLLFSYAASKKAPATSARKEDIPYIKCQVCEKIAHQIHQQVSELEIIETVENVCNLKKQEADWILQIDIVEKGDKLELVEQGVEGHCNSKCKTIERACQEVMGFADTDVGEFFYKKRPTINELVNYLCHDLSEACSVKTPPVPKDRIPGEPFVPKPSKDAEMEKMLRSMQDMPGAPNMKMYSRDDLMNNNFGDDDADEDEDDDDEDNFSNNLGKVFKNKETPKKDLKVKILEGVAEKSKQVKKHIGKASQKIKKWWRGFKKPVKKAPSKSSKSSKTEL</sequence>
<keyword evidence="2" id="KW-1133">Transmembrane helix</keyword>
<evidence type="ECO:0000313" key="3">
    <source>
        <dbReference type="EMBL" id="KAJ4746558.1"/>
    </source>
</evidence>
<name>A0AAV8BXD9_9POAL</name>
<keyword evidence="2" id="KW-0812">Transmembrane</keyword>
<feature type="compositionally biased region" description="Basic residues" evidence="1">
    <location>
        <begin position="345"/>
        <end position="356"/>
    </location>
</feature>
<comment type="caution">
    <text evidence="3">The sequence shown here is derived from an EMBL/GenBank/DDBJ whole genome shotgun (WGS) entry which is preliminary data.</text>
</comment>
<keyword evidence="4" id="KW-1185">Reference proteome</keyword>
<evidence type="ECO:0000313" key="4">
    <source>
        <dbReference type="Proteomes" id="UP001140206"/>
    </source>
</evidence>
<proteinExistence type="predicted"/>
<keyword evidence="2" id="KW-0472">Membrane</keyword>
<feature type="region of interest" description="Disordered" evidence="1">
    <location>
        <begin position="260"/>
        <end position="308"/>
    </location>
</feature>
<gene>
    <name evidence="3" type="ORF">LUZ62_080963</name>
</gene>
<feature type="compositionally biased region" description="Low complexity" evidence="1">
    <location>
        <begin position="357"/>
        <end position="367"/>
    </location>
</feature>
<protein>
    <submittedName>
        <fullName evidence="3">Cell cycle protein GpsB</fullName>
    </submittedName>
</protein>
<dbReference type="EMBL" id="JAMFTS010000005">
    <property type="protein sequence ID" value="KAJ4746558.1"/>
    <property type="molecule type" value="Genomic_DNA"/>
</dbReference>
<reference evidence="3" key="1">
    <citation type="submission" date="2022-08" db="EMBL/GenBank/DDBJ databases">
        <authorList>
            <person name="Marques A."/>
        </authorList>
    </citation>
    <scope>NUCLEOTIDE SEQUENCE</scope>
    <source>
        <strain evidence="3">RhyPub2mFocal</strain>
        <tissue evidence="3">Leaves</tissue>
    </source>
</reference>
<feature type="region of interest" description="Disordered" evidence="1">
    <location>
        <begin position="345"/>
        <end position="367"/>
    </location>
</feature>
<accession>A0AAV8BXD9</accession>
<feature type="transmembrane region" description="Helical" evidence="2">
    <location>
        <begin position="79"/>
        <end position="97"/>
    </location>
</feature>
<dbReference type="PANTHER" id="PTHR36058:SF1">
    <property type="entry name" value="NUCLEOPHOSMIN"/>
    <property type="match status" value="1"/>
</dbReference>
<organism evidence="3 4">
    <name type="scientific">Rhynchospora pubera</name>
    <dbReference type="NCBI Taxonomy" id="906938"/>
    <lineage>
        <taxon>Eukaryota</taxon>
        <taxon>Viridiplantae</taxon>
        <taxon>Streptophyta</taxon>
        <taxon>Embryophyta</taxon>
        <taxon>Tracheophyta</taxon>
        <taxon>Spermatophyta</taxon>
        <taxon>Magnoliopsida</taxon>
        <taxon>Liliopsida</taxon>
        <taxon>Poales</taxon>
        <taxon>Cyperaceae</taxon>
        <taxon>Cyperoideae</taxon>
        <taxon>Rhynchosporeae</taxon>
        <taxon>Rhynchospora</taxon>
    </lineage>
</organism>